<evidence type="ECO:0000259" key="1">
    <source>
        <dbReference type="Pfam" id="PF07791"/>
    </source>
</evidence>
<accession>A0AAU7CMT9</accession>
<protein>
    <submittedName>
        <fullName evidence="2">DUF1629 domain-containing protein</fullName>
    </submittedName>
</protein>
<proteinExistence type="predicted"/>
<gene>
    <name evidence="2" type="ORF">V5E97_09380</name>
</gene>
<dbReference type="RefSeq" id="WP_406699077.1">
    <property type="nucleotide sequence ID" value="NZ_CP155447.1"/>
</dbReference>
<name>A0AAU7CMT9_9BACT</name>
<dbReference type="Pfam" id="PF07791">
    <property type="entry name" value="Imm11"/>
    <property type="match status" value="1"/>
</dbReference>
<dbReference type="AlphaFoldDB" id="A0AAU7CMT9"/>
<feature type="domain" description="Immunity MXAN-0049 protein" evidence="1">
    <location>
        <begin position="95"/>
        <end position="177"/>
    </location>
</feature>
<dbReference type="EMBL" id="CP155447">
    <property type="protein sequence ID" value="XBH06227.1"/>
    <property type="molecule type" value="Genomic_DNA"/>
</dbReference>
<organism evidence="2">
    <name type="scientific">Singulisphaera sp. Ch08</name>
    <dbReference type="NCBI Taxonomy" id="3120278"/>
    <lineage>
        <taxon>Bacteria</taxon>
        <taxon>Pseudomonadati</taxon>
        <taxon>Planctomycetota</taxon>
        <taxon>Planctomycetia</taxon>
        <taxon>Isosphaerales</taxon>
        <taxon>Isosphaeraceae</taxon>
        <taxon>Singulisphaera</taxon>
    </lineage>
</organism>
<sequence length="187" mass="21371">MAYYLYRPDANAYAGIGVSLADDARVMNIHFLDRSLTSGWIPIHCHGFDENPHADGDFPSLSNFWRVPIFSERAWDSLRPVIGGYCEALPIVHPNGKPHFIINVRKFIDCIDTEKSQMRRYTDGMIMKLIKYSFNSNLDHNFHIFKLPRETAGELLVDEEFRRAVEANGLRGLLFEALPTVDATRSP</sequence>
<reference evidence="2" key="1">
    <citation type="submission" date="2024-05" db="EMBL/GenBank/DDBJ databases">
        <title>Planctomycetes of the genus Singulisphaera possess chitinolytic capabilities.</title>
        <authorList>
            <person name="Ivanova A."/>
        </authorList>
    </citation>
    <scope>NUCLEOTIDE SEQUENCE</scope>
    <source>
        <strain evidence="2">Ch08T</strain>
    </source>
</reference>
<evidence type="ECO:0000313" key="2">
    <source>
        <dbReference type="EMBL" id="XBH06227.1"/>
    </source>
</evidence>
<dbReference type="InterPro" id="IPR012433">
    <property type="entry name" value="Imm11"/>
</dbReference>